<evidence type="ECO:0000313" key="3">
    <source>
        <dbReference type="Proteomes" id="UP000183945"/>
    </source>
</evidence>
<dbReference type="SUPFAM" id="SSF50346">
    <property type="entry name" value="PRC-barrel domain"/>
    <property type="match status" value="1"/>
</dbReference>
<keyword evidence="3" id="KW-1185">Reference proteome</keyword>
<feature type="compositionally biased region" description="Basic and acidic residues" evidence="1">
    <location>
        <begin position="148"/>
        <end position="189"/>
    </location>
</feature>
<dbReference type="AlphaFoldDB" id="A0A1M5C692"/>
<evidence type="ECO:0008006" key="4">
    <source>
        <dbReference type="Google" id="ProtNLM"/>
    </source>
</evidence>
<dbReference type="GO" id="GO:0019684">
    <property type="term" value="P:photosynthesis, light reaction"/>
    <property type="evidence" value="ECO:0007669"/>
    <property type="project" value="InterPro"/>
</dbReference>
<organism evidence="2 3">
    <name type="scientific">Salegentibacter echinorum</name>
    <dbReference type="NCBI Taxonomy" id="1073325"/>
    <lineage>
        <taxon>Bacteria</taxon>
        <taxon>Pseudomonadati</taxon>
        <taxon>Bacteroidota</taxon>
        <taxon>Flavobacteriia</taxon>
        <taxon>Flavobacteriales</taxon>
        <taxon>Flavobacteriaceae</taxon>
        <taxon>Salegentibacter</taxon>
    </lineage>
</organism>
<sequence>MKNKKKHLYYLNELSDYKVASNYSDVTGWSVKDKDNRVIGKVDNLLVNKDLERVVYLDVEVDETIIEANHDPYGKPANAEVHEFVNKEGENHIIIPVGLVDINNDQKFVYTNTIDHQTFAETKRIRTGANINREYEEAVMGSYKRKRVVDTSREDKAAIKKSPYKADREKEQRHMEQDSNREFTREELEREKADLKQKRKELEEERVKLEQERLLLEEERQRQDPEFWSNKKREALTDSETPGKSPKNVESHKERPNHRGISESDDSFYDREEFDGQNYRGKG</sequence>
<evidence type="ECO:0000256" key="1">
    <source>
        <dbReference type="SAM" id="MobiDB-lite"/>
    </source>
</evidence>
<dbReference type="Proteomes" id="UP000183945">
    <property type="component" value="Unassembled WGS sequence"/>
</dbReference>
<reference evidence="3" key="1">
    <citation type="submission" date="2016-11" db="EMBL/GenBank/DDBJ databases">
        <authorList>
            <person name="Varghese N."/>
            <person name="Submissions S."/>
        </authorList>
    </citation>
    <scope>NUCLEOTIDE SEQUENCE [LARGE SCALE GENOMIC DNA]</scope>
    <source>
        <strain evidence="3">DSM 24579</strain>
    </source>
</reference>
<feature type="region of interest" description="Disordered" evidence="1">
    <location>
        <begin position="144"/>
        <end position="189"/>
    </location>
</feature>
<dbReference type="EMBL" id="FQVT01000001">
    <property type="protein sequence ID" value="SHF50221.1"/>
    <property type="molecule type" value="Genomic_DNA"/>
</dbReference>
<dbReference type="STRING" id="1073325.SAMN05444483_101360"/>
<dbReference type="Gene3D" id="3.90.50.10">
    <property type="entry name" value="Photosynthetic Reaction Center, subunit H, domain 2"/>
    <property type="match status" value="1"/>
</dbReference>
<gene>
    <name evidence="2" type="ORF">SAMN05444483_101360</name>
</gene>
<dbReference type="InterPro" id="IPR014747">
    <property type="entry name" value="Bac_photo_RC_H_C"/>
</dbReference>
<evidence type="ECO:0000313" key="2">
    <source>
        <dbReference type="EMBL" id="SHF50221.1"/>
    </source>
</evidence>
<feature type="compositionally biased region" description="Acidic residues" evidence="1">
    <location>
        <begin position="263"/>
        <end position="275"/>
    </location>
</feature>
<proteinExistence type="predicted"/>
<dbReference type="OrthoDB" id="1422173at2"/>
<name>A0A1M5C692_SALEC</name>
<dbReference type="RefSeq" id="WP_072876082.1">
    <property type="nucleotide sequence ID" value="NZ_FQVT01000001.1"/>
</dbReference>
<dbReference type="GO" id="GO:0030077">
    <property type="term" value="C:plasma membrane light-harvesting complex"/>
    <property type="evidence" value="ECO:0007669"/>
    <property type="project" value="InterPro"/>
</dbReference>
<dbReference type="InterPro" id="IPR011033">
    <property type="entry name" value="PRC_barrel-like_sf"/>
</dbReference>
<feature type="region of interest" description="Disordered" evidence="1">
    <location>
        <begin position="211"/>
        <end position="283"/>
    </location>
</feature>
<feature type="compositionally biased region" description="Basic and acidic residues" evidence="1">
    <location>
        <begin position="211"/>
        <end position="236"/>
    </location>
</feature>
<accession>A0A1M5C692</accession>
<protein>
    <recommendedName>
        <fullName evidence="4">PRC-barrel domain-containing protein</fullName>
    </recommendedName>
</protein>